<dbReference type="PROSITE" id="PS51007">
    <property type="entry name" value="CYTC"/>
    <property type="match status" value="1"/>
</dbReference>
<dbReference type="EC" id="2.8.5.2" evidence="3"/>
<organism evidence="23 24">
    <name type="scientific">Thiohalomonas denitrificans</name>
    <dbReference type="NCBI Taxonomy" id="415747"/>
    <lineage>
        <taxon>Bacteria</taxon>
        <taxon>Pseudomonadati</taxon>
        <taxon>Pseudomonadota</taxon>
        <taxon>Gammaproteobacteria</taxon>
        <taxon>Thiohalomonadales</taxon>
        <taxon>Thiohalomonadaceae</taxon>
        <taxon>Thiohalomonas</taxon>
    </lineage>
</organism>
<keyword evidence="7" id="KW-0808">Transferase</keyword>
<dbReference type="GO" id="GO:0046872">
    <property type="term" value="F:metal ion binding"/>
    <property type="evidence" value="ECO:0007669"/>
    <property type="project" value="UniProtKB-KW"/>
</dbReference>
<evidence type="ECO:0000256" key="21">
    <source>
        <dbReference type="SAM" id="SignalP"/>
    </source>
</evidence>
<keyword evidence="12 20" id="KW-0408">Iron</keyword>
<evidence type="ECO:0000256" key="10">
    <source>
        <dbReference type="ARBA" id="ARBA00022764"/>
    </source>
</evidence>
<dbReference type="GO" id="GO:0042597">
    <property type="term" value="C:periplasmic space"/>
    <property type="evidence" value="ECO:0007669"/>
    <property type="project" value="UniProtKB-SubCell"/>
</dbReference>
<dbReference type="InterPro" id="IPR009056">
    <property type="entry name" value="Cyt_c-like_dom"/>
</dbReference>
<dbReference type="EMBL" id="FMWD01000003">
    <property type="protein sequence ID" value="SCZ54894.1"/>
    <property type="molecule type" value="Genomic_DNA"/>
</dbReference>
<dbReference type="NCBIfam" id="TIGR04484">
    <property type="entry name" value="thiosulf_SoxA"/>
    <property type="match status" value="1"/>
</dbReference>
<evidence type="ECO:0000256" key="19">
    <source>
        <dbReference type="ARBA" id="ARBA00048423"/>
    </source>
</evidence>
<comment type="similarity">
    <text evidence="13">Belongs to the SoxA family.</text>
</comment>
<dbReference type="Proteomes" id="UP000199648">
    <property type="component" value="Unassembled WGS sequence"/>
</dbReference>
<evidence type="ECO:0000256" key="1">
    <source>
        <dbReference type="ARBA" id="ARBA00004418"/>
    </source>
</evidence>
<evidence type="ECO:0000256" key="16">
    <source>
        <dbReference type="ARBA" id="ARBA00032236"/>
    </source>
</evidence>
<feature type="chain" id="PRO_5011488852" description="L-cysteine S-thiosulfotransferase subunit SoxA" evidence="21">
    <location>
        <begin position="22"/>
        <end position="299"/>
    </location>
</feature>
<dbReference type="GO" id="GO:0070069">
    <property type="term" value="C:cytochrome complex"/>
    <property type="evidence" value="ECO:0007669"/>
    <property type="project" value="InterPro"/>
</dbReference>
<dbReference type="InterPro" id="IPR025710">
    <property type="entry name" value="SoxA"/>
</dbReference>
<dbReference type="GO" id="GO:0009055">
    <property type="term" value="F:electron transfer activity"/>
    <property type="evidence" value="ECO:0007669"/>
    <property type="project" value="InterPro"/>
</dbReference>
<evidence type="ECO:0000256" key="17">
    <source>
        <dbReference type="ARBA" id="ARBA00032318"/>
    </source>
</evidence>
<dbReference type="InterPro" id="IPR036909">
    <property type="entry name" value="Cyt_c-like_dom_sf"/>
</dbReference>
<evidence type="ECO:0000256" key="12">
    <source>
        <dbReference type="ARBA" id="ARBA00023004"/>
    </source>
</evidence>
<reference evidence="23 24" key="1">
    <citation type="submission" date="2016-10" db="EMBL/GenBank/DDBJ databases">
        <authorList>
            <person name="de Groot N.N."/>
        </authorList>
    </citation>
    <scope>NUCLEOTIDE SEQUENCE [LARGE SCALE GENOMIC DNA]</scope>
    <source>
        <strain evidence="23 24">HLD2</strain>
    </source>
</reference>
<keyword evidence="9 21" id="KW-0732">Signal</keyword>
<accession>A0A1G5PZ75</accession>
<dbReference type="AlphaFoldDB" id="A0A1G5PZ75"/>
<dbReference type="GO" id="GO:0016740">
    <property type="term" value="F:transferase activity"/>
    <property type="evidence" value="ECO:0007669"/>
    <property type="project" value="UniProtKB-KW"/>
</dbReference>
<dbReference type="GO" id="GO:0019417">
    <property type="term" value="P:sulfur oxidation"/>
    <property type="evidence" value="ECO:0007669"/>
    <property type="project" value="InterPro"/>
</dbReference>
<keyword evidence="24" id="KW-1185">Reference proteome</keyword>
<evidence type="ECO:0000256" key="5">
    <source>
        <dbReference type="ARBA" id="ARBA00022448"/>
    </source>
</evidence>
<keyword evidence="6 20" id="KW-0349">Heme</keyword>
<evidence type="ECO:0000256" key="2">
    <source>
        <dbReference type="ARBA" id="ARBA00011530"/>
    </source>
</evidence>
<dbReference type="Gene3D" id="1.10.760.10">
    <property type="entry name" value="Cytochrome c-like domain"/>
    <property type="match status" value="2"/>
</dbReference>
<evidence type="ECO:0000256" key="18">
    <source>
        <dbReference type="ARBA" id="ARBA00048077"/>
    </source>
</evidence>
<gene>
    <name evidence="23" type="ORF">SAMN03097708_01042</name>
</gene>
<evidence type="ECO:0000256" key="11">
    <source>
        <dbReference type="ARBA" id="ARBA00022982"/>
    </source>
</evidence>
<evidence type="ECO:0000256" key="6">
    <source>
        <dbReference type="ARBA" id="ARBA00022617"/>
    </source>
</evidence>
<evidence type="ECO:0000313" key="24">
    <source>
        <dbReference type="Proteomes" id="UP000199648"/>
    </source>
</evidence>
<comment type="catalytic activity">
    <reaction evidence="19">
        <text>S-sulfanyl-L-cysteinyl-[SoxY protein] + thiosulfate + 2 Fe(III)-[cytochrome c] = S-(2-sulfodisulfanyl)-L-cysteinyl-[SoxY protein] + 2 Fe(II)-[cytochrome c] + 2 H(+)</text>
        <dbReference type="Rhea" id="RHEA:51224"/>
        <dbReference type="Rhea" id="RHEA-COMP:10350"/>
        <dbReference type="Rhea" id="RHEA-COMP:14399"/>
        <dbReference type="Rhea" id="RHEA-COMP:14689"/>
        <dbReference type="Rhea" id="RHEA-COMP:14690"/>
        <dbReference type="ChEBI" id="CHEBI:15378"/>
        <dbReference type="ChEBI" id="CHEBI:29033"/>
        <dbReference type="ChEBI" id="CHEBI:29034"/>
        <dbReference type="ChEBI" id="CHEBI:33542"/>
        <dbReference type="ChEBI" id="CHEBI:61963"/>
        <dbReference type="ChEBI" id="CHEBI:140664"/>
        <dbReference type="EC" id="2.8.5.2"/>
    </reaction>
</comment>
<feature type="domain" description="Cytochrome c" evidence="22">
    <location>
        <begin position="192"/>
        <end position="288"/>
    </location>
</feature>
<evidence type="ECO:0000256" key="9">
    <source>
        <dbReference type="ARBA" id="ARBA00022729"/>
    </source>
</evidence>
<keyword evidence="10" id="KW-0574">Periplasm</keyword>
<evidence type="ECO:0000256" key="3">
    <source>
        <dbReference type="ARBA" id="ARBA00012408"/>
    </source>
</evidence>
<evidence type="ECO:0000256" key="7">
    <source>
        <dbReference type="ARBA" id="ARBA00022679"/>
    </source>
</evidence>
<keyword evidence="8 20" id="KW-0479">Metal-binding</keyword>
<evidence type="ECO:0000313" key="23">
    <source>
        <dbReference type="EMBL" id="SCZ54894.1"/>
    </source>
</evidence>
<evidence type="ECO:0000256" key="15">
    <source>
        <dbReference type="ARBA" id="ARBA00030833"/>
    </source>
</evidence>
<keyword evidence="11" id="KW-0249">Electron transport</keyword>
<evidence type="ECO:0000256" key="8">
    <source>
        <dbReference type="ARBA" id="ARBA00022723"/>
    </source>
</evidence>
<dbReference type="GO" id="GO:0020037">
    <property type="term" value="F:heme binding"/>
    <property type="evidence" value="ECO:0007669"/>
    <property type="project" value="InterPro"/>
</dbReference>
<dbReference type="GO" id="GO:0016669">
    <property type="term" value="F:oxidoreductase activity, acting on a sulfur group of donors, cytochrome as acceptor"/>
    <property type="evidence" value="ECO:0007669"/>
    <property type="project" value="InterPro"/>
</dbReference>
<sequence>MMKLKAIFVVLAGMFATSALAVEAAKDTYPRTAIVPAHGVWGDEAFSNTIQYWGSEEALSQNAALQNDPDKVWKLNHKHKDGDRIDIHPGHIGVDEGREMVDSWSSKKPEFLKCLSEGKGSLDGLAANYPKYDEKLERIMTVEARIEHCSQTHLPKKIKQGSPANTTIALYVKSLSAGKPIQVDLSSAPVEQAYQRGEKLFYKRIGQLNFACASCHTPGGVMGHKLRGEVPTTPFGDVAHYPTYRTPVGELEPLHLRFKRCHKQMRAQPLPPGDPAYTDLEVFFSVLSNDYPISVPSLR</sequence>
<feature type="signal peptide" evidence="21">
    <location>
        <begin position="1"/>
        <end position="21"/>
    </location>
</feature>
<comment type="catalytic activity">
    <reaction evidence="18">
        <text>L-cysteinyl-[SoxY protein] + thiosulfate + 2 Fe(III)-[cytochrome c] = S-sulfosulfanyl-L-cysteinyl-[SoxY protein] + 2 Fe(II)-[cytochrome c] + 2 H(+)</text>
        <dbReference type="Rhea" id="RHEA:56720"/>
        <dbReference type="Rhea" id="RHEA-COMP:10350"/>
        <dbReference type="Rhea" id="RHEA-COMP:14328"/>
        <dbReference type="Rhea" id="RHEA-COMP:14399"/>
        <dbReference type="Rhea" id="RHEA-COMP:14691"/>
        <dbReference type="ChEBI" id="CHEBI:15378"/>
        <dbReference type="ChEBI" id="CHEBI:29033"/>
        <dbReference type="ChEBI" id="CHEBI:29034"/>
        <dbReference type="ChEBI" id="CHEBI:29950"/>
        <dbReference type="ChEBI" id="CHEBI:33542"/>
        <dbReference type="ChEBI" id="CHEBI:139321"/>
        <dbReference type="EC" id="2.8.5.2"/>
    </reaction>
</comment>
<proteinExistence type="inferred from homology"/>
<evidence type="ECO:0000256" key="13">
    <source>
        <dbReference type="ARBA" id="ARBA00025746"/>
    </source>
</evidence>
<protein>
    <recommendedName>
        <fullName evidence="4">L-cysteine S-thiosulfotransferase subunit SoxA</fullName>
        <ecNumber evidence="3">2.8.5.2</ecNumber>
    </recommendedName>
    <alternativeName>
        <fullName evidence="16">Protein SoxA</fullName>
    </alternativeName>
    <alternativeName>
        <fullName evidence="17">SoxAX cytochrome complex subunit A</fullName>
    </alternativeName>
    <alternativeName>
        <fullName evidence="15">Sulfur oxidizing protein A</fullName>
    </alternativeName>
    <alternativeName>
        <fullName evidence="14">Thiosulfate-oxidizing multienzyme system protein SoxA</fullName>
    </alternativeName>
</protein>
<keyword evidence="5" id="KW-0813">Transport</keyword>
<comment type="subcellular location">
    <subcellularLocation>
        <location evidence="1">Periplasm</location>
    </subcellularLocation>
</comment>
<dbReference type="Pfam" id="PF21342">
    <property type="entry name" value="SoxA-TsdA_cyt-c"/>
    <property type="match status" value="2"/>
</dbReference>
<evidence type="ECO:0000256" key="20">
    <source>
        <dbReference type="PROSITE-ProRule" id="PRU00433"/>
    </source>
</evidence>
<name>A0A1G5PZ75_9GAMM</name>
<dbReference type="STRING" id="415747.SAMN03097708_01042"/>
<comment type="subunit">
    <text evidence="2">Heterodimer of SoxA and SoxX.</text>
</comment>
<evidence type="ECO:0000259" key="22">
    <source>
        <dbReference type="PROSITE" id="PS51007"/>
    </source>
</evidence>
<evidence type="ECO:0000256" key="4">
    <source>
        <dbReference type="ARBA" id="ARBA00019364"/>
    </source>
</evidence>
<dbReference type="SUPFAM" id="SSF46626">
    <property type="entry name" value="Cytochrome c"/>
    <property type="match status" value="2"/>
</dbReference>
<evidence type="ECO:0000256" key="14">
    <source>
        <dbReference type="ARBA" id="ARBA00030174"/>
    </source>
</evidence>